<evidence type="ECO:0008006" key="5">
    <source>
        <dbReference type="Google" id="ProtNLM"/>
    </source>
</evidence>
<feature type="compositionally biased region" description="Pro residues" evidence="1">
    <location>
        <begin position="200"/>
        <end position="212"/>
    </location>
</feature>
<gene>
    <name evidence="3" type="ORF">GCM10022252_58260</name>
</gene>
<feature type="transmembrane region" description="Helical" evidence="2">
    <location>
        <begin position="65"/>
        <end position="84"/>
    </location>
</feature>
<accession>A0ABP8BAS6</accession>
<comment type="caution">
    <text evidence="3">The sequence shown here is derived from an EMBL/GenBank/DDBJ whole genome shotgun (WGS) entry which is preliminary data.</text>
</comment>
<evidence type="ECO:0000256" key="1">
    <source>
        <dbReference type="SAM" id="MobiDB-lite"/>
    </source>
</evidence>
<keyword evidence="2" id="KW-0472">Membrane</keyword>
<evidence type="ECO:0000256" key="2">
    <source>
        <dbReference type="SAM" id="Phobius"/>
    </source>
</evidence>
<protein>
    <recommendedName>
        <fullName evidence="5">Integral membrane protein</fullName>
    </recommendedName>
</protein>
<keyword evidence="2" id="KW-0812">Transmembrane</keyword>
<feature type="compositionally biased region" description="Polar residues" evidence="1">
    <location>
        <begin position="161"/>
        <end position="176"/>
    </location>
</feature>
<dbReference type="EMBL" id="BAABAQ010000012">
    <property type="protein sequence ID" value="GAA4202300.1"/>
    <property type="molecule type" value="Genomic_DNA"/>
</dbReference>
<keyword evidence="2" id="KW-1133">Transmembrane helix</keyword>
<name>A0ABP8BAS6_9ACTN</name>
<sequence>MREPSETVVAVAANAVLFMLGLLLGVLGGFQHSWYIRPVPVSAVGCLALLFAITYGAGRMTRGKTAALVFTAGWVLVTVIWTSGRPEGDLVIANDLSGYLYLYGGLAAVTVGIMLSPSAAMGGSWLLTPHGYRSGPESSPVTSGSQPPPAPPGQSGQVQPDQSGQVQADQAQSGRVSQDRLRSGRNGPDQAPSGWGPPDSQTPPVPPGPAAH</sequence>
<dbReference type="Proteomes" id="UP001501251">
    <property type="component" value="Unassembled WGS sequence"/>
</dbReference>
<reference evidence="4" key="1">
    <citation type="journal article" date="2019" name="Int. J. Syst. Evol. Microbiol.">
        <title>The Global Catalogue of Microorganisms (GCM) 10K type strain sequencing project: providing services to taxonomists for standard genome sequencing and annotation.</title>
        <authorList>
            <consortium name="The Broad Institute Genomics Platform"/>
            <consortium name="The Broad Institute Genome Sequencing Center for Infectious Disease"/>
            <person name="Wu L."/>
            <person name="Ma J."/>
        </authorList>
    </citation>
    <scope>NUCLEOTIDE SEQUENCE [LARGE SCALE GENOMIC DNA]</scope>
    <source>
        <strain evidence="4">JCM 17388</strain>
    </source>
</reference>
<dbReference type="Pfam" id="PF19608">
    <property type="entry name" value="DUF6113"/>
    <property type="match status" value="1"/>
</dbReference>
<proteinExistence type="predicted"/>
<evidence type="ECO:0000313" key="4">
    <source>
        <dbReference type="Proteomes" id="UP001501251"/>
    </source>
</evidence>
<keyword evidence="4" id="KW-1185">Reference proteome</keyword>
<feature type="transmembrane region" description="Helical" evidence="2">
    <location>
        <begin position="7"/>
        <end position="28"/>
    </location>
</feature>
<feature type="transmembrane region" description="Helical" evidence="2">
    <location>
        <begin position="34"/>
        <end position="53"/>
    </location>
</feature>
<feature type="transmembrane region" description="Helical" evidence="2">
    <location>
        <begin position="96"/>
        <end position="115"/>
    </location>
</feature>
<organism evidence="3 4">
    <name type="scientific">Streptosporangium oxazolinicum</name>
    <dbReference type="NCBI Taxonomy" id="909287"/>
    <lineage>
        <taxon>Bacteria</taxon>
        <taxon>Bacillati</taxon>
        <taxon>Actinomycetota</taxon>
        <taxon>Actinomycetes</taxon>
        <taxon>Streptosporangiales</taxon>
        <taxon>Streptosporangiaceae</taxon>
        <taxon>Streptosporangium</taxon>
    </lineage>
</organism>
<feature type="region of interest" description="Disordered" evidence="1">
    <location>
        <begin position="131"/>
        <end position="212"/>
    </location>
</feature>
<evidence type="ECO:0000313" key="3">
    <source>
        <dbReference type="EMBL" id="GAA4202300.1"/>
    </source>
</evidence>
<dbReference type="InterPro" id="IPR046095">
    <property type="entry name" value="DUF6113"/>
</dbReference>